<dbReference type="PANTHER" id="PTHR44379">
    <property type="entry name" value="OXIDOREDUCTASE WITH IRON-SULFUR SUBUNIT"/>
    <property type="match status" value="1"/>
</dbReference>
<dbReference type="SUPFAM" id="SSF47741">
    <property type="entry name" value="CO dehydrogenase ISP C-domain like"/>
    <property type="match status" value="1"/>
</dbReference>
<sequence length="156" mass="16665">MNTTIQLHVNGKMHTVQVDPATPLLYVLRNQLELNGPKYGCGLQQCGACMVLLNGKAEPSCMLPVAAVTNKKIVTLEGLVQPDNTLHPVQEAFVHEQAAQCGYCMNGMVISAVALLAENPNPDEAAICAGLQRALCRCGTQSRIIKAVKRAGVGKR</sequence>
<evidence type="ECO:0000313" key="7">
    <source>
        <dbReference type="Proteomes" id="UP000192796"/>
    </source>
</evidence>
<feature type="domain" description="2Fe-2S ferredoxin-type" evidence="5">
    <location>
        <begin position="3"/>
        <end position="79"/>
    </location>
</feature>
<dbReference type="InterPro" id="IPR036884">
    <property type="entry name" value="2Fe-2S-bd_dom_sf"/>
</dbReference>
<dbReference type="AlphaFoldDB" id="A0A1V9G5Q2"/>
<evidence type="ECO:0000259" key="5">
    <source>
        <dbReference type="PROSITE" id="PS51085"/>
    </source>
</evidence>
<dbReference type="SUPFAM" id="SSF54292">
    <property type="entry name" value="2Fe-2S ferredoxin-like"/>
    <property type="match status" value="1"/>
</dbReference>
<gene>
    <name evidence="6" type="ORF">A3860_15380</name>
</gene>
<dbReference type="GO" id="GO:0046872">
    <property type="term" value="F:metal ion binding"/>
    <property type="evidence" value="ECO:0007669"/>
    <property type="project" value="UniProtKB-KW"/>
</dbReference>
<evidence type="ECO:0000256" key="4">
    <source>
        <dbReference type="ARBA" id="ARBA00023014"/>
    </source>
</evidence>
<evidence type="ECO:0000256" key="2">
    <source>
        <dbReference type="ARBA" id="ARBA00022723"/>
    </source>
</evidence>
<keyword evidence="1" id="KW-0001">2Fe-2S</keyword>
<dbReference type="InterPro" id="IPR002888">
    <property type="entry name" value="2Fe-2S-bd"/>
</dbReference>
<keyword evidence="3" id="KW-0408">Iron</keyword>
<keyword evidence="4" id="KW-0411">Iron-sulfur</keyword>
<dbReference type="Proteomes" id="UP000192796">
    <property type="component" value="Unassembled WGS sequence"/>
</dbReference>
<name>A0A1V9G5Q2_9BACT</name>
<keyword evidence="2" id="KW-0479">Metal-binding</keyword>
<dbReference type="InterPro" id="IPR051452">
    <property type="entry name" value="Diverse_Oxidoreductases"/>
</dbReference>
<evidence type="ECO:0000256" key="3">
    <source>
        <dbReference type="ARBA" id="ARBA00023004"/>
    </source>
</evidence>
<dbReference type="STRING" id="1703345.A3860_15380"/>
<dbReference type="Gene3D" id="3.10.20.30">
    <property type="match status" value="1"/>
</dbReference>
<comment type="caution">
    <text evidence="6">The sequence shown here is derived from an EMBL/GenBank/DDBJ whole genome shotgun (WGS) entry which is preliminary data.</text>
</comment>
<dbReference type="EMBL" id="LVYD01000013">
    <property type="protein sequence ID" value="OQP65969.1"/>
    <property type="molecule type" value="Genomic_DNA"/>
</dbReference>
<dbReference type="InterPro" id="IPR036010">
    <property type="entry name" value="2Fe-2S_ferredoxin-like_sf"/>
</dbReference>
<evidence type="ECO:0000313" key="6">
    <source>
        <dbReference type="EMBL" id="OQP65969.1"/>
    </source>
</evidence>
<dbReference type="InterPro" id="IPR001041">
    <property type="entry name" value="2Fe-2S_ferredoxin-type"/>
</dbReference>
<dbReference type="OrthoDB" id="9796880at2"/>
<evidence type="ECO:0000256" key="1">
    <source>
        <dbReference type="ARBA" id="ARBA00022714"/>
    </source>
</evidence>
<dbReference type="GO" id="GO:0051537">
    <property type="term" value="F:2 iron, 2 sulfur cluster binding"/>
    <property type="evidence" value="ECO:0007669"/>
    <property type="project" value="UniProtKB-KW"/>
</dbReference>
<protein>
    <submittedName>
        <fullName evidence="6">(2Fe-2S)-binding protein</fullName>
    </submittedName>
</protein>
<organism evidence="6 7">
    <name type="scientific">Niastella vici</name>
    <dbReference type="NCBI Taxonomy" id="1703345"/>
    <lineage>
        <taxon>Bacteria</taxon>
        <taxon>Pseudomonadati</taxon>
        <taxon>Bacteroidota</taxon>
        <taxon>Chitinophagia</taxon>
        <taxon>Chitinophagales</taxon>
        <taxon>Chitinophagaceae</taxon>
        <taxon>Niastella</taxon>
    </lineage>
</organism>
<dbReference type="CDD" id="cd00207">
    <property type="entry name" value="fer2"/>
    <property type="match status" value="1"/>
</dbReference>
<proteinExistence type="predicted"/>
<dbReference type="Pfam" id="PF00111">
    <property type="entry name" value="Fer2"/>
    <property type="match status" value="1"/>
</dbReference>
<dbReference type="GO" id="GO:0016491">
    <property type="term" value="F:oxidoreductase activity"/>
    <property type="evidence" value="ECO:0007669"/>
    <property type="project" value="InterPro"/>
</dbReference>
<keyword evidence="7" id="KW-1185">Reference proteome</keyword>
<dbReference type="RefSeq" id="WP_081145813.1">
    <property type="nucleotide sequence ID" value="NZ_LVYD01000013.1"/>
</dbReference>
<dbReference type="InterPro" id="IPR012675">
    <property type="entry name" value="Beta-grasp_dom_sf"/>
</dbReference>
<dbReference type="PROSITE" id="PS51085">
    <property type="entry name" value="2FE2S_FER_2"/>
    <property type="match status" value="1"/>
</dbReference>
<reference evidence="6 7" key="1">
    <citation type="submission" date="2016-03" db="EMBL/GenBank/DDBJ databases">
        <title>Niastella vici sp. nov., isolated from farmland soil.</title>
        <authorList>
            <person name="Chen L."/>
            <person name="Wang D."/>
            <person name="Yang S."/>
            <person name="Wang G."/>
        </authorList>
    </citation>
    <scope>NUCLEOTIDE SEQUENCE [LARGE SCALE GENOMIC DNA]</scope>
    <source>
        <strain evidence="6 7">DJ57</strain>
    </source>
</reference>
<dbReference type="PANTHER" id="PTHR44379:SF6">
    <property type="entry name" value="BLR6046 PROTEIN"/>
    <property type="match status" value="1"/>
</dbReference>
<accession>A0A1V9G5Q2</accession>
<dbReference type="Pfam" id="PF01799">
    <property type="entry name" value="Fer2_2"/>
    <property type="match status" value="1"/>
</dbReference>
<dbReference type="Gene3D" id="1.10.150.120">
    <property type="entry name" value="[2Fe-2S]-binding domain"/>
    <property type="match status" value="1"/>
</dbReference>